<comment type="caution">
    <text evidence="1">The sequence shown here is derived from an EMBL/GenBank/DDBJ whole genome shotgun (WGS) entry which is preliminary data.</text>
</comment>
<dbReference type="AlphaFoldDB" id="A0A5N4EK45"/>
<dbReference type="EMBL" id="JWIN03000001">
    <property type="protein sequence ID" value="KAB1283644.1"/>
    <property type="molecule type" value="Genomic_DNA"/>
</dbReference>
<proteinExistence type="predicted"/>
<reference evidence="1 2" key="1">
    <citation type="journal article" date="2019" name="Mol. Ecol. Resour.">
        <title>Improving Illumina assemblies with Hi-C and long reads: an example with the North African dromedary.</title>
        <authorList>
            <person name="Elbers J.P."/>
            <person name="Rogers M.F."/>
            <person name="Perelman P.L."/>
            <person name="Proskuryakova A.A."/>
            <person name="Serdyukova N.A."/>
            <person name="Johnson W.E."/>
            <person name="Horin P."/>
            <person name="Corander J."/>
            <person name="Murphy D."/>
            <person name="Burger P.A."/>
        </authorList>
    </citation>
    <scope>NUCLEOTIDE SEQUENCE [LARGE SCALE GENOMIC DNA]</scope>
    <source>
        <strain evidence="1">Drom800</strain>
        <tissue evidence="1">Blood</tissue>
    </source>
</reference>
<dbReference type="Proteomes" id="UP000299084">
    <property type="component" value="Unassembled WGS sequence"/>
</dbReference>
<evidence type="ECO:0000313" key="1">
    <source>
        <dbReference type="EMBL" id="KAB1283644.1"/>
    </source>
</evidence>
<protein>
    <submittedName>
        <fullName evidence="1">Uncharacterized protein</fullName>
    </submittedName>
</protein>
<keyword evidence="2" id="KW-1185">Reference proteome</keyword>
<feature type="non-terminal residue" evidence="1">
    <location>
        <position position="1"/>
    </location>
</feature>
<accession>A0A5N4EK45</accession>
<gene>
    <name evidence="1" type="ORF">Cadr_000000222</name>
</gene>
<evidence type="ECO:0000313" key="2">
    <source>
        <dbReference type="Proteomes" id="UP000299084"/>
    </source>
</evidence>
<organism evidence="1 2">
    <name type="scientific">Camelus dromedarius</name>
    <name type="common">Dromedary</name>
    <name type="synonym">Arabian camel</name>
    <dbReference type="NCBI Taxonomy" id="9838"/>
    <lineage>
        <taxon>Eukaryota</taxon>
        <taxon>Metazoa</taxon>
        <taxon>Chordata</taxon>
        <taxon>Craniata</taxon>
        <taxon>Vertebrata</taxon>
        <taxon>Euteleostomi</taxon>
        <taxon>Mammalia</taxon>
        <taxon>Eutheria</taxon>
        <taxon>Laurasiatheria</taxon>
        <taxon>Artiodactyla</taxon>
        <taxon>Tylopoda</taxon>
        <taxon>Camelidae</taxon>
        <taxon>Camelus</taxon>
    </lineage>
</organism>
<sequence length="55" mass="6360">VNQLLVCQRFDLLEAILKLTKHMMSWTIKDREFTLQKRKATVSSDTSVDLQGLLP</sequence>
<name>A0A5N4EK45_CAMDR</name>